<dbReference type="PROSITE" id="PS50928">
    <property type="entry name" value="ABC_TM1"/>
    <property type="match status" value="1"/>
</dbReference>
<feature type="transmembrane region" description="Helical" evidence="7">
    <location>
        <begin position="145"/>
        <end position="173"/>
    </location>
</feature>
<evidence type="ECO:0000256" key="2">
    <source>
        <dbReference type="ARBA" id="ARBA00022448"/>
    </source>
</evidence>
<feature type="transmembrane region" description="Helical" evidence="7">
    <location>
        <begin position="266"/>
        <end position="292"/>
    </location>
</feature>
<dbReference type="CDD" id="cd06261">
    <property type="entry name" value="TM_PBP2"/>
    <property type="match status" value="1"/>
</dbReference>
<keyword evidence="11" id="KW-1185">Reference proteome</keyword>
<feature type="transmembrane region" description="Helical" evidence="7">
    <location>
        <begin position="185"/>
        <end position="205"/>
    </location>
</feature>
<comment type="caution">
    <text evidence="10">The sequence shown here is derived from an EMBL/GenBank/DDBJ whole genome shotgun (WGS) entry which is preliminary data.</text>
</comment>
<protein>
    <submittedName>
        <fullName evidence="10">Peptide/nickel transport system permease protein</fullName>
    </submittedName>
</protein>
<reference evidence="10 11" key="1">
    <citation type="submission" date="2020-07" db="EMBL/GenBank/DDBJ databases">
        <title>Sequencing the genomes of 1000 actinobacteria strains.</title>
        <authorList>
            <person name="Klenk H.-P."/>
        </authorList>
    </citation>
    <scope>NUCLEOTIDE SEQUENCE [LARGE SCALE GENOMIC DNA]</scope>
    <source>
        <strain evidence="10 11">DSM 42178</strain>
    </source>
</reference>
<evidence type="ECO:0000259" key="9">
    <source>
        <dbReference type="PROSITE" id="PS50928"/>
    </source>
</evidence>
<keyword evidence="5 7" id="KW-1133">Transmembrane helix</keyword>
<keyword evidence="2 7" id="KW-0813">Transport</keyword>
<accession>A0A852ZRD8</accession>
<comment type="similarity">
    <text evidence="7">Belongs to the binding-protein-dependent transport system permease family.</text>
</comment>
<evidence type="ECO:0000256" key="7">
    <source>
        <dbReference type="RuleBase" id="RU363032"/>
    </source>
</evidence>
<proteinExistence type="inferred from homology"/>
<sequence>MSEATTRPSRAAERTGAAAPPAPPPPGGPRPEPPVKPDGPVTDPGGAEHPEHADHPGHAEPSRRRARAAAGPLAAALSALRRPAGPVAALVLALVLAWAVAPGAFTATDPLVGVPAERLLPPSPDHWFGTDHLGRDIHARVVHGAALSLTATVIAVLVGLVAGSLLGLVSGYLGGPLDDVLMRAVDVLLAIPGLLLSLAVVTALGFGTTNVALAVGVTSVAAFARLMRAEVRAVRASAYVEAAVAAGVRWPAVLRRHVLPNSAGPVLALAALEFGGAFLSVSALSFLGYGAAPPAPEWGSLVSEGRNYLATAWWYTTLPGLVIIAVVLSAHRLGRSLENRRDPR</sequence>
<keyword evidence="3" id="KW-1003">Cell membrane</keyword>
<dbReference type="Gene3D" id="1.10.3720.10">
    <property type="entry name" value="MetI-like"/>
    <property type="match status" value="1"/>
</dbReference>
<gene>
    <name evidence="10" type="ORF">FHU37_001278</name>
</gene>
<dbReference type="RefSeq" id="WP_179813242.1">
    <property type="nucleotide sequence ID" value="NZ_JACBZD010000001.1"/>
</dbReference>
<dbReference type="InterPro" id="IPR035906">
    <property type="entry name" value="MetI-like_sf"/>
</dbReference>
<dbReference type="EMBL" id="JACBZD010000001">
    <property type="protein sequence ID" value="NYI04335.1"/>
    <property type="molecule type" value="Genomic_DNA"/>
</dbReference>
<keyword evidence="4 7" id="KW-0812">Transmembrane</keyword>
<keyword evidence="6 7" id="KW-0472">Membrane</keyword>
<dbReference type="InterPro" id="IPR050366">
    <property type="entry name" value="BP-dependent_transpt_permease"/>
</dbReference>
<evidence type="ECO:0000313" key="11">
    <source>
        <dbReference type="Proteomes" id="UP000567795"/>
    </source>
</evidence>
<feature type="transmembrane region" description="Helical" evidence="7">
    <location>
        <begin position="87"/>
        <end position="105"/>
    </location>
</feature>
<dbReference type="GO" id="GO:0055085">
    <property type="term" value="P:transmembrane transport"/>
    <property type="evidence" value="ECO:0007669"/>
    <property type="project" value="InterPro"/>
</dbReference>
<evidence type="ECO:0000256" key="4">
    <source>
        <dbReference type="ARBA" id="ARBA00022692"/>
    </source>
</evidence>
<dbReference type="PANTHER" id="PTHR43386:SF1">
    <property type="entry name" value="D,D-DIPEPTIDE TRANSPORT SYSTEM PERMEASE PROTEIN DDPC-RELATED"/>
    <property type="match status" value="1"/>
</dbReference>
<name>A0A852ZRD8_9ACTN</name>
<comment type="subcellular location">
    <subcellularLocation>
        <location evidence="1 7">Cell membrane</location>
        <topology evidence="1 7">Multi-pass membrane protein</topology>
    </subcellularLocation>
</comment>
<evidence type="ECO:0000313" key="10">
    <source>
        <dbReference type="EMBL" id="NYI04335.1"/>
    </source>
</evidence>
<dbReference type="GO" id="GO:0005886">
    <property type="term" value="C:plasma membrane"/>
    <property type="evidence" value="ECO:0007669"/>
    <property type="project" value="UniProtKB-SubCell"/>
</dbReference>
<feature type="domain" description="ABC transmembrane type-1" evidence="9">
    <location>
        <begin position="145"/>
        <end position="334"/>
    </location>
</feature>
<evidence type="ECO:0000256" key="1">
    <source>
        <dbReference type="ARBA" id="ARBA00004651"/>
    </source>
</evidence>
<dbReference type="InterPro" id="IPR000515">
    <property type="entry name" value="MetI-like"/>
</dbReference>
<evidence type="ECO:0000256" key="3">
    <source>
        <dbReference type="ARBA" id="ARBA00022475"/>
    </source>
</evidence>
<organism evidence="10 11">
    <name type="scientific">Allostreptomyces psammosilenae</name>
    <dbReference type="NCBI Taxonomy" id="1892865"/>
    <lineage>
        <taxon>Bacteria</taxon>
        <taxon>Bacillati</taxon>
        <taxon>Actinomycetota</taxon>
        <taxon>Actinomycetes</taxon>
        <taxon>Kitasatosporales</taxon>
        <taxon>Streptomycetaceae</taxon>
        <taxon>Allostreptomyces</taxon>
    </lineage>
</organism>
<dbReference type="Pfam" id="PF00528">
    <property type="entry name" value="BPD_transp_1"/>
    <property type="match status" value="1"/>
</dbReference>
<evidence type="ECO:0000256" key="6">
    <source>
        <dbReference type="ARBA" id="ARBA00023136"/>
    </source>
</evidence>
<feature type="compositionally biased region" description="Pro residues" evidence="8">
    <location>
        <begin position="20"/>
        <end position="37"/>
    </location>
</feature>
<feature type="region of interest" description="Disordered" evidence="8">
    <location>
        <begin position="1"/>
        <end position="67"/>
    </location>
</feature>
<dbReference type="Proteomes" id="UP000567795">
    <property type="component" value="Unassembled WGS sequence"/>
</dbReference>
<feature type="transmembrane region" description="Helical" evidence="7">
    <location>
        <begin position="312"/>
        <end position="334"/>
    </location>
</feature>
<feature type="compositionally biased region" description="Basic and acidic residues" evidence="8">
    <location>
        <begin position="46"/>
        <end position="63"/>
    </location>
</feature>
<evidence type="ECO:0000256" key="8">
    <source>
        <dbReference type="SAM" id="MobiDB-lite"/>
    </source>
</evidence>
<dbReference type="SUPFAM" id="SSF161098">
    <property type="entry name" value="MetI-like"/>
    <property type="match status" value="1"/>
</dbReference>
<evidence type="ECO:0000256" key="5">
    <source>
        <dbReference type="ARBA" id="ARBA00022989"/>
    </source>
</evidence>
<dbReference type="AlphaFoldDB" id="A0A852ZRD8"/>
<dbReference type="PANTHER" id="PTHR43386">
    <property type="entry name" value="OLIGOPEPTIDE TRANSPORT SYSTEM PERMEASE PROTEIN APPC"/>
    <property type="match status" value="1"/>
</dbReference>